<keyword evidence="1" id="KW-0547">Nucleotide-binding</keyword>
<keyword evidence="6" id="KW-1185">Reference proteome</keyword>
<dbReference type="PANTHER" id="PTHR43309">
    <property type="entry name" value="5-OXOPROLINASE SUBUNIT C"/>
    <property type="match status" value="1"/>
</dbReference>
<keyword evidence="2 5" id="KW-0378">Hydrolase</keyword>
<dbReference type="SMART" id="SM00797">
    <property type="entry name" value="AHS2"/>
    <property type="match status" value="1"/>
</dbReference>
<dbReference type="RefSeq" id="WP_285761040.1">
    <property type="nucleotide sequence ID" value="NZ_BSQG01000007.1"/>
</dbReference>
<dbReference type="Pfam" id="PF02626">
    <property type="entry name" value="CT_A_B"/>
    <property type="match status" value="1"/>
</dbReference>
<dbReference type="Proteomes" id="UP001165092">
    <property type="component" value="Unassembled WGS sequence"/>
</dbReference>
<proteinExistence type="predicted"/>
<protein>
    <submittedName>
        <fullName evidence="5">Allophanate hydrolase</fullName>
    </submittedName>
</protein>
<gene>
    <name evidence="5" type="ORF">Nans01_38420</name>
</gene>
<dbReference type="EMBL" id="BSQG01000007">
    <property type="protein sequence ID" value="GLU49491.1"/>
    <property type="molecule type" value="Genomic_DNA"/>
</dbReference>
<dbReference type="InterPro" id="IPR052708">
    <property type="entry name" value="PxpC"/>
</dbReference>
<evidence type="ECO:0000313" key="5">
    <source>
        <dbReference type="EMBL" id="GLU49491.1"/>
    </source>
</evidence>
<organism evidence="5 6">
    <name type="scientific">Nocardiopsis ansamitocini</name>
    <dbReference type="NCBI Taxonomy" id="1670832"/>
    <lineage>
        <taxon>Bacteria</taxon>
        <taxon>Bacillati</taxon>
        <taxon>Actinomycetota</taxon>
        <taxon>Actinomycetes</taxon>
        <taxon>Streptosporangiales</taxon>
        <taxon>Nocardiopsidaceae</taxon>
        <taxon>Nocardiopsis</taxon>
    </lineage>
</organism>
<name>A0A9W6P9J8_9ACTN</name>
<accession>A0A9W6P9J8</accession>
<evidence type="ECO:0000259" key="4">
    <source>
        <dbReference type="SMART" id="SM00797"/>
    </source>
</evidence>
<sequence>MAAAALEVLATGPLATVQDTGRPGHAGLGVGRSGAADARSHALANRLLANPVHAATLEVTFGGLRVRARGTLTVAVTGAPCPLTVNGHGAALNSVLTLADGAELVMGTPATGLRSYLAVRGGIDVPPVLGSRSTDTLAQLGPERPAPGTLLPVGAPPERFPVTDFAPVAAIEGLELDLRVVPGPRDDWFTPEAVGTLLSAAYEVTSRSDRVGARLLGPALTRRVHQELPSEGMVAGSLQVPPDGDPVLFLADHPVTGGYPVIAVVVAADVSRAAQARPGSRLRFHR</sequence>
<dbReference type="AlphaFoldDB" id="A0A9W6P9J8"/>
<dbReference type="GO" id="GO:0005524">
    <property type="term" value="F:ATP binding"/>
    <property type="evidence" value="ECO:0007669"/>
    <property type="project" value="UniProtKB-KW"/>
</dbReference>
<feature type="domain" description="Carboxyltransferase" evidence="4">
    <location>
        <begin position="27"/>
        <end position="286"/>
    </location>
</feature>
<comment type="caution">
    <text evidence="5">The sequence shown here is derived from an EMBL/GenBank/DDBJ whole genome shotgun (WGS) entry which is preliminary data.</text>
</comment>
<dbReference type="PANTHER" id="PTHR43309:SF3">
    <property type="entry name" value="5-OXOPROLINASE SUBUNIT C"/>
    <property type="match status" value="1"/>
</dbReference>
<reference evidence="5" key="1">
    <citation type="submission" date="2023-02" db="EMBL/GenBank/DDBJ databases">
        <title>Nocardiopsis ansamitocini NBRC 112285.</title>
        <authorList>
            <person name="Ichikawa N."/>
            <person name="Sato H."/>
            <person name="Tonouchi N."/>
        </authorList>
    </citation>
    <scope>NUCLEOTIDE SEQUENCE</scope>
    <source>
        <strain evidence="5">NBRC 112285</strain>
    </source>
</reference>
<evidence type="ECO:0000256" key="2">
    <source>
        <dbReference type="ARBA" id="ARBA00022801"/>
    </source>
</evidence>
<evidence type="ECO:0000256" key="1">
    <source>
        <dbReference type="ARBA" id="ARBA00022741"/>
    </source>
</evidence>
<evidence type="ECO:0000313" key="6">
    <source>
        <dbReference type="Proteomes" id="UP001165092"/>
    </source>
</evidence>
<dbReference type="SUPFAM" id="SSF50891">
    <property type="entry name" value="Cyclophilin-like"/>
    <property type="match status" value="1"/>
</dbReference>
<keyword evidence="3" id="KW-0067">ATP-binding</keyword>
<evidence type="ECO:0000256" key="3">
    <source>
        <dbReference type="ARBA" id="ARBA00022840"/>
    </source>
</evidence>
<dbReference type="GO" id="GO:0016787">
    <property type="term" value="F:hydrolase activity"/>
    <property type="evidence" value="ECO:0007669"/>
    <property type="project" value="UniProtKB-KW"/>
</dbReference>
<dbReference type="Gene3D" id="2.40.100.10">
    <property type="entry name" value="Cyclophilin-like"/>
    <property type="match status" value="1"/>
</dbReference>
<dbReference type="InterPro" id="IPR029000">
    <property type="entry name" value="Cyclophilin-like_dom_sf"/>
</dbReference>
<dbReference type="NCBIfam" id="TIGR00724">
    <property type="entry name" value="urea_amlyse_rel"/>
    <property type="match status" value="1"/>
</dbReference>
<dbReference type="InterPro" id="IPR003778">
    <property type="entry name" value="CT_A_B"/>
</dbReference>